<proteinExistence type="predicted"/>
<name>A0ABW7T9J1_9ACTN</name>
<accession>A0ABW7T9J1</accession>
<dbReference type="RefSeq" id="WP_397614208.1">
    <property type="nucleotide sequence ID" value="NZ_JBIRRB010000011.1"/>
</dbReference>
<protein>
    <submittedName>
        <fullName evidence="1">Uncharacterized protein</fullName>
    </submittedName>
</protein>
<comment type="caution">
    <text evidence="1">The sequence shown here is derived from an EMBL/GenBank/DDBJ whole genome shotgun (WGS) entry which is preliminary data.</text>
</comment>
<sequence length="83" mass="9153">MPDKTPTPAPGQIWADNDPRCEGRYVRIVTIDDIHAAVRQVAYDPSTGIAVDVPGGRRTRIRLDRLRPTSSGYRYVGDAETTA</sequence>
<evidence type="ECO:0000313" key="2">
    <source>
        <dbReference type="Proteomes" id="UP001611162"/>
    </source>
</evidence>
<evidence type="ECO:0000313" key="1">
    <source>
        <dbReference type="EMBL" id="MFI0914192.1"/>
    </source>
</evidence>
<organism evidence="1 2">
    <name type="scientific">Streptomyces abikoensis</name>
    <dbReference type="NCBI Taxonomy" id="97398"/>
    <lineage>
        <taxon>Bacteria</taxon>
        <taxon>Bacillati</taxon>
        <taxon>Actinomycetota</taxon>
        <taxon>Actinomycetes</taxon>
        <taxon>Kitasatosporales</taxon>
        <taxon>Streptomycetaceae</taxon>
        <taxon>Streptomyces</taxon>
    </lineage>
</organism>
<gene>
    <name evidence="1" type="ORF">ACH4TF_27620</name>
</gene>
<keyword evidence="2" id="KW-1185">Reference proteome</keyword>
<dbReference type="EMBL" id="JBIRRB010000011">
    <property type="protein sequence ID" value="MFI0914192.1"/>
    <property type="molecule type" value="Genomic_DNA"/>
</dbReference>
<reference evidence="1 2" key="1">
    <citation type="submission" date="2024-10" db="EMBL/GenBank/DDBJ databases">
        <title>The Natural Products Discovery Center: Release of the First 8490 Sequenced Strains for Exploring Actinobacteria Biosynthetic Diversity.</title>
        <authorList>
            <person name="Kalkreuter E."/>
            <person name="Kautsar S.A."/>
            <person name="Yang D."/>
            <person name="Bader C.D."/>
            <person name="Teijaro C.N."/>
            <person name="Fluegel L."/>
            <person name="Davis C.M."/>
            <person name="Simpson J.R."/>
            <person name="Lauterbach L."/>
            <person name="Steele A.D."/>
            <person name="Gui C."/>
            <person name="Meng S."/>
            <person name="Li G."/>
            <person name="Viehrig K."/>
            <person name="Ye F."/>
            <person name="Su P."/>
            <person name="Kiefer A.F."/>
            <person name="Nichols A."/>
            <person name="Cepeda A.J."/>
            <person name="Yan W."/>
            <person name="Fan B."/>
            <person name="Jiang Y."/>
            <person name="Adhikari A."/>
            <person name="Zheng C.-J."/>
            <person name="Schuster L."/>
            <person name="Cowan T.M."/>
            <person name="Smanski M.J."/>
            <person name="Chevrette M.G."/>
            <person name="De Carvalho L.P.S."/>
            <person name="Shen B."/>
        </authorList>
    </citation>
    <scope>NUCLEOTIDE SEQUENCE [LARGE SCALE GENOMIC DNA]</scope>
    <source>
        <strain evidence="1 2">NPDC020979</strain>
    </source>
</reference>
<dbReference type="Proteomes" id="UP001611162">
    <property type="component" value="Unassembled WGS sequence"/>
</dbReference>